<dbReference type="RefSeq" id="WP_008826130.1">
    <property type="nucleotide sequence ID" value="NZ_AFNU02000001.1"/>
</dbReference>
<reference evidence="2 3" key="2">
    <citation type="journal article" date="2013" name="PLoS ONE">
        <title>INDIGO - INtegrated Data Warehouse of MIcrobial GenOmes with Examples from the Red Sea Extremophiles.</title>
        <authorList>
            <person name="Alam I."/>
            <person name="Antunes A."/>
            <person name="Kamau A.A."/>
            <person name="Ba Alawi W."/>
            <person name="Kalkatawi M."/>
            <person name="Stingl U."/>
            <person name="Bajic V.B."/>
        </authorList>
    </citation>
    <scope>NUCLEOTIDE SEQUENCE [LARGE SCALE GENOMIC DNA]</scope>
    <source>
        <strain evidence="2 3">SSD-17B</strain>
    </source>
</reference>
<feature type="transmembrane region" description="Helical" evidence="1">
    <location>
        <begin position="133"/>
        <end position="157"/>
    </location>
</feature>
<comment type="caution">
    <text evidence="2">The sequence shown here is derived from an EMBL/GenBank/DDBJ whole genome shotgun (WGS) entry which is preliminary data.</text>
</comment>
<dbReference type="InParanoid" id="U2FS29"/>
<feature type="transmembrane region" description="Helical" evidence="1">
    <location>
        <begin position="92"/>
        <end position="113"/>
    </location>
</feature>
<keyword evidence="1" id="KW-0812">Transmembrane</keyword>
<dbReference type="EMBL" id="AFNU02000001">
    <property type="protein sequence ID" value="ERJ13764.1"/>
    <property type="molecule type" value="Genomic_DNA"/>
</dbReference>
<name>U2FS29_9MOLU</name>
<dbReference type="FunCoup" id="U2FS29">
    <property type="interactions" value="14"/>
</dbReference>
<feature type="transmembrane region" description="Helical" evidence="1">
    <location>
        <begin position="65"/>
        <end position="85"/>
    </location>
</feature>
<protein>
    <submittedName>
        <fullName evidence="2">Sporulation protein</fullName>
    </submittedName>
</protein>
<dbReference type="eggNOG" id="COG1300">
    <property type="taxonomic scope" value="Bacteria"/>
</dbReference>
<dbReference type="AlphaFoldDB" id="U2FS29"/>
<gene>
    <name evidence="2" type="ORF">HLPCO_000430</name>
</gene>
<dbReference type="InterPro" id="IPR014196">
    <property type="entry name" value="SpoIIM"/>
</dbReference>
<keyword evidence="1" id="KW-1133">Transmembrane helix</keyword>
<dbReference type="Pfam" id="PF01944">
    <property type="entry name" value="SpoIIM"/>
    <property type="match status" value="1"/>
</dbReference>
<evidence type="ECO:0000256" key="1">
    <source>
        <dbReference type="SAM" id="Phobius"/>
    </source>
</evidence>
<proteinExistence type="predicted"/>
<organism evidence="2 3">
    <name type="scientific">Haloplasma contractile SSD-17B</name>
    <dbReference type="NCBI Taxonomy" id="1033810"/>
    <lineage>
        <taxon>Bacteria</taxon>
        <taxon>Bacillati</taxon>
        <taxon>Mycoplasmatota</taxon>
        <taxon>Mollicutes</taxon>
        <taxon>Haloplasmatales</taxon>
        <taxon>Haloplasmataceae</taxon>
        <taxon>Haloplasma</taxon>
    </lineage>
</organism>
<keyword evidence="3" id="KW-1185">Reference proteome</keyword>
<accession>U2FS29</accession>
<dbReference type="OrthoDB" id="2065033at2"/>
<sequence length="205" mass="23679">MAKKKRKLKLNINQHVLLFIVFIFIIGVIFGTIYSHRLENNGVLNIVNDIQMIIYNVDSDHALTILLKSFGSHFIYLFLIWVLALTLIGIPLIVFMVFFIGFIYGFVISFFIIEMGTKGITFALIYTFPQNLIILPLTIYVSYSAITCSVNIYYLIYKTTSRKQLKNTINAYFNILLFAIVTLVLYSLIVLIVNPYLLNSLKLYF</sequence>
<feature type="transmembrane region" description="Helical" evidence="1">
    <location>
        <begin position="12"/>
        <end position="34"/>
    </location>
</feature>
<keyword evidence="1" id="KW-0472">Membrane</keyword>
<reference evidence="2 3" key="1">
    <citation type="journal article" date="2011" name="J. Bacteriol.">
        <title>Genome sequence of Haloplasma contractile, an unusual contractile bacterium from a deep-sea anoxic brine lake.</title>
        <authorList>
            <person name="Antunes A."/>
            <person name="Alam I."/>
            <person name="El Dorry H."/>
            <person name="Siam R."/>
            <person name="Robertson A."/>
            <person name="Bajic V.B."/>
            <person name="Stingl U."/>
        </authorList>
    </citation>
    <scope>NUCLEOTIDE SEQUENCE [LARGE SCALE GENOMIC DNA]</scope>
    <source>
        <strain evidence="2 3">SSD-17B</strain>
    </source>
</reference>
<dbReference type="STRING" id="1033810.HLPCO_000430"/>
<feature type="transmembrane region" description="Helical" evidence="1">
    <location>
        <begin position="169"/>
        <end position="193"/>
    </location>
</feature>
<dbReference type="PIRSF" id="PIRSF038973">
    <property type="entry name" value="SpoIIM"/>
    <property type="match status" value="1"/>
</dbReference>
<evidence type="ECO:0000313" key="3">
    <source>
        <dbReference type="Proteomes" id="UP000005707"/>
    </source>
</evidence>
<dbReference type="InterPro" id="IPR002798">
    <property type="entry name" value="SpoIIM-like"/>
</dbReference>
<evidence type="ECO:0000313" key="2">
    <source>
        <dbReference type="EMBL" id="ERJ13764.1"/>
    </source>
</evidence>
<dbReference type="Proteomes" id="UP000005707">
    <property type="component" value="Unassembled WGS sequence"/>
</dbReference>